<dbReference type="EMBL" id="JABEZZ010000009">
    <property type="protein sequence ID" value="MBA0595948.1"/>
    <property type="molecule type" value="Genomic_DNA"/>
</dbReference>
<comment type="caution">
    <text evidence="1">The sequence shown here is derived from an EMBL/GenBank/DDBJ whole genome shotgun (WGS) entry which is preliminary data.</text>
</comment>
<evidence type="ECO:0000313" key="1">
    <source>
        <dbReference type="EMBL" id="MBA0595948.1"/>
    </source>
</evidence>
<proteinExistence type="predicted"/>
<name>A0A7J8Q3D0_GOSRA</name>
<sequence length="73" mass="8765">GSFAQRKVQGQDWRRRQRNRGRDGDTVYFLVEKMRLDKSIWKRDRRRRGKFECSGQFLNCKCCAISGYAYNPN</sequence>
<reference evidence="1 2" key="1">
    <citation type="journal article" date="2019" name="Genome Biol. Evol.">
        <title>Insights into the evolution of the New World diploid cottons (Gossypium, subgenus Houzingenia) based on genome sequencing.</title>
        <authorList>
            <person name="Grover C.E."/>
            <person name="Arick M.A. 2nd"/>
            <person name="Thrash A."/>
            <person name="Conover J.L."/>
            <person name="Sanders W.S."/>
            <person name="Peterson D.G."/>
            <person name="Frelichowski J.E."/>
            <person name="Scheffler J.A."/>
            <person name="Scheffler B.E."/>
            <person name="Wendel J.F."/>
        </authorList>
    </citation>
    <scope>NUCLEOTIDE SEQUENCE [LARGE SCALE GENOMIC DNA]</scope>
    <source>
        <strain evidence="1">8</strain>
        <tissue evidence="1">Leaf</tissue>
    </source>
</reference>
<feature type="non-terminal residue" evidence="1">
    <location>
        <position position="1"/>
    </location>
</feature>
<gene>
    <name evidence="1" type="ORF">Gorai_012797</name>
</gene>
<dbReference type="Proteomes" id="UP000593578">
    <property type="component" value="Unassembled WGS sequence"/>
</dbReference>
<dbReference type="AlphaFoldDB" id="A0A7J8Q3D0"/>
<organism evidence="1 2">
    <name type="scientific">Gossypium raimondii</name>
    <name type="common">Peruvian cotton</name>
    <name type="synonym">Gossypium klotzschianum subsp. raimondii</name>
    <dbReference type="NCBI Taxonomy" id="29730"/>
    <lineage>
        <taxon>Eukaryota</taxon>
        <taxon>Viridiplantae</taxon>
        <taxon>Streptophyta</taxon>
        <taxon>Embryophyta</taxon>
        <taxon>Tracheophyta</taxon>
        <taxon>Spermatophyta</taxon>
        <taxon>Magnoliopsida</taxon>
        <taxon>eudicotyledons</taxon>
        <taxon>Gunneridae</taxon>
        <taxon>Pentapetalae</taxon>
        <taxon>rosids</taxon>
        <taxon>malvids</taxon>
        <taxon>Malvales</taxon>
        <taxon>Malvaceae</taxon>
        <taxon>Malvoideae</taxon>
        <taxon>Gossypium</taxon>
    </lineage>
</organism>
<evidence type="ECO:0000313" key="2">
    <source>
        <dbReference type="Proteomes" id="UP000593578"/>
    </source>
</evidence>
<protein>
    <submittedName>
        <fullName evidence="1">Uncharacterized protein</fullName>
    </submittedName>
</protein>
<accession>A0A7J8Q3D0</accession>